<feature type="domain" description="AMP-dependent synthetase/ligase" evidence="3">
    <location>
        <begin position="13"/>
        <end position="338"/>
    </location>
</feature>
<dbReference type="Proteomes" id="UP001462640">
    <property type="component" value="Unassembled WGS sequence"/>
</dbReference>
<dbReference type="PANTHER" id="PTHR43201">
    <property type="entry name" value="ACYL-COA SYNTHETASE"/>
    <property type="match status" value="1"/>
</dbReference>
<evidence type="ECO:0000313" key="4">
    <source>
        <dbReference type="EMBL" id="MEO3713217.1"/>
    </source>
</evidence>
<comment type="caution">
    <text evidence="4">The sequence shown here is derived from an EMBL/GenBank/DDBJ whole genome shotgun (WGS) entry which is preliminary data.</text>
</comment>
<dbReference type="SUPFAM" id="SSF56801">
    <property type="entry name" value="Acetyl-CoA synthetase-like"/>
    <property type="match status" value="1"/>
</dbReference>
<dbReference type="InterPro" id="IPR045851">
    <property type="entry name" value="AMP-bd_C_sf"/>
</dbReference>
<comment type="similarity">
    <text evidence="1">Belongs to the ATP-dependent AMP-binding enzyme family.</text>
</comment>
<dbReference type="Gene3D" id="3.40.50.12780">
    <property type="entry name" value="N-terminal domain of ligase-like"/>
    <property type="match status" value="1"/>
</dbReference>
<proteinExistence type="inferred from homology"/>
<name>A0ABV0GDZ7_9BURK</name>
<sequence>MRIADILARLQGRSTALVLVDDKGQETHKTFDDLHRDTLHVVERLRALGLGPGCRVGIAAPSNYGWMAWDLACVELGCVSVALPNERPSRPWAELIEAYQLSVMAVDPAWLDGDATHERLQSMALDAPMPQKTAEPRPLPHQPGTHSLVFSSGTTGKTKGLIISAAGTERLLQLYHEAFGVESQDRFMTFLPFANYQQRMIYYFCLYHGVEFVSVPFPLLFAGLKKYQPTFVIAPPILYETLQALTRASAGAAAAQDPELLTRKLAELTGGRMRYMITGMAPIKRAALDFFWQHGISLYEAFGITEAGMVAWNKPGQVRVGSVGKPAEAGSVSLSDEGEVIVRRDALLSLGYFESSEEDARSTFIEPGAVATGDIAEFDADGFLHIVGRKKDAIITSNGEKFHPEPIESMLHADPRIGVAVVLAGARQGLAAVISTKLHEDEAAVQALRAHVQQVNQQLPAQQQIKQVIFTGQDFSIENGLRTKNMKLARKAIAAAFLDSA</sequence>
<accession>A0ABV0GDZ7</accession>
<evidence type="ECO:0000313" key="5">
    <source>
        <dbReference type="Proteomes" id="UP001462640"/>
    </source>
</evidence>
<organism evidence="4 5">
    <name type="scientific">Roseateles flavus</name>
    <dbReference type="NCBI Taxonomy" id="3149041"/>
    <lineage>
        <taxon>Bacteria</taxon>
        <taxon>Pseudomonadati</taxon>
        <taxon>Pseudomonadota</taxon>
        <taxon>Betaproteobacteria</taxon>
        <taxon>Burkholderiales</taxon>
        <taxon>Sphaerotilaceae</taxon>
        <taxon>Roseateles</taxon>
    </lineage>
</organism>
<evidence type="ECO:0000256" key="1">
    <source>
        <dbReference type="ARBA" id="ARBA00006432"/>
    </source>
</evidence>
<dbReference type="RefSeq" id="WP_347609454.1">
    <property type="nucleotide sequence ID" value="NZ_JBDPZC010000004.1"/>
</dbReference>
<dbReference type="Pfam" id="PF00501">
    <property type="entry name" value="AMP-binding"/>
    <property type="match status" value="1"/>
</dbReference>
<dbReference type="EMBL" id="JBDPZC010000004">
    <property type="protein sequence ID" value="MEO3713217.1"/>
    <property type="molecule type" value="Genomic_DNA"/>
</dbReference>
<reference evidence="4 5" key="1">
    <citation type="submission" date="2024-05" db="EMBL/GenBank/DDBJ databases">
        <title>Roseateles sp. 2.12 16S ribosomal RNA gene Genome sequencing and assembly.</title>
        <authorList>
            <person name="Woo H."/>
        </authorList>
    </citation>
    <scope>NUCLEOTIDE SEQUENCE [LARGE SCALE GENOMIC DNA]</scope>
    <source>
        <strain evidence="4 5">2.12</strain>
    </source>
</reference>
<protein>
    <submittedName>
        <fullName evidence="4">AMP-binding protein</fullName>
    </submittedName>
</protein>
<keyword evidence="5" id="KW-1185">Reference proteome</keyword>
<dbReference type="PANTHER" id="PTHR43201:SF5">
    <property type="entry name" value="MEDIUM-CHAIN ACYL-COA LIGASE ACSF2, MITOCHONDRIAL"/>
    <property type="match status" value="1"/>
</dbReference>
<evidence type="ECO:0000256" key="2">
    <source>
        <dbReference type="ARBA" id="ARBA00022598"/>
    </source>
</evidence>
<evidence type="ECO:0000259" key="3">
    <source>
        <dbReference type="Pfam" id="PF00501"/>
    </source>
</evidence>
<dbReference type="InterPro" id="IPR042099">
    <property type="entry name" value="ANL_N_sf"/>
</dbReference>
<dbReference type="InterPro" id="IPR000873">
    <property type="entry name" value="AMP-dep_synth/lig_dom"/>
</dbReference>
<keyword evidence="2" id="KW-0436">Ligase</keyword>
<dbReference type="Gene3D" id="3.30.300.30">
    <property type="match status" value="1"/>
</dbReference>
<gene>
    <name evidence="4" type="ORF">ABDJ40_10635</name>
</gene>
<dbReference type="Pfam" id="PF23562">
    <property type="entry name" value="AMP-binding_C_3"/>
    <property type="match status" value="1"/>
</dbReference>